<dbReference type="Pfam" id="PF00400">
    <property type="entry name" value="WD40"/>
    <property type="match status" value="3"/>
</dbReference>
<gene>
    <name evidence="5" type="ORF">AMON00008_LOCUS330</name>
</gene>
<dbReference type="SMART" id="SM00320">
    <property type="entry name" value="WD40"/>
    <property type="match status" value="7"/>
</dbReference>
<proteinExistence type="predicted"/>
<feature type="repeat" description="WD" evidence="3">
    <location>
        <begin position="489"/>
        <end position="528"/>
    </location>
</feature>
<dbReference type="PANTHER" id="PTHR19848">
    <property type="entry name" value="WD40 REPEAT PROTEIN"/>
    <property type="match status" value="1"/>
</dbReference>
<dbReference type="AlphaFoldDB" id="A0A7S4PRY6"/>
<keyword evidence="1 3" id="KW-0853">WD repeat</keyword>
<dbReference type="PANTHER" id="PTHR19848:SF8">
    <property type="entry name" value="F-BOX AND WD REPEAT DOMAIN CONTAINING 7"/>
    <property type="match status" value="1"/>
</dbReference>
<evidence type="ECO:0000256" key="3">
    <source>
        <dbReference type="PROSITE-ProRule" id="PRU00221"/>
    </source>
</evidence>
<evidence type="ECO:0008006" key="6">
    <source>
        <dbReference type="Google" id="ProtNLM"/>
    </source>
</evidence>
<sequence length="541" mass="58474">MDVTFAALVLAVGTLVLAVVTSLWALPRSALPGPLRAADGSREAAAPTGADAAASLGPGAPGKHDSGGADARGSKSTHDDGRERRAAAAEGPHETERAEEAGARHGASGLGLHSSDGLWVLRVVAVQRTVDHSIFGGSVHPEALLAVSLKRRIWAFMDDRLRFVASGCADGQARVFDLRTGRLLVSVRHDTADRRPLTALLLTPGPVLFTGSWDGRRHAWDVWPRKPGRPTEFARGERGVGHDNSVTGIALSRDGNLLACACTTGCILVYRAECPSLAVTISDGEELEDLQESLKLGDHGDFYLKEDITLGGVHIEQNFALLPEADFSGCKSRREVGKLKLPALLHFRFSGCLTRGNKRAWRRLEHDAAVLCLSLSAEGCQECLYSGSRDQTVRKWELLSGRCMCVYRGHTSMVRCLAVNGRYLASGGDDRTVRVWQRDAPAMLRCLAGHADFVRGVALCPTFPERLVSAGDDLRAILWNADTGERLRDFTHGRTITAVVVRESILATAAEDGRLRLWRIETGAVMRQLAHPDRVCAISVL</sequence>
<dbReference type="PROSITE" id="PS50294">
    <property type="entry name" value="WD_REPEATS_REGION"/>
    <property type="match status" value="1"/>
</dbReference>
<dbReference type="InterPro" id="IPR036322">
    <property type="entry name" value="WD40_repeat_dom_sf"/>
</dbReference>
<dbReference type="PRINTS" id="PR00320">
    <property type="entry name" value="GPROTEINBRPT"/>
</dbReference>
<keyword evidence="2" id="KW-0677">Repeat</keyword>
<evidence type="ECO:0000313" key="5">
    <source>
        <dbReference type="EMBL" id="CAE4560711.1"/>
    </source>
</evidence>
<organism evidence="5">
    <name type="scientific">Alexandrium monilatum</name>
    <dbReference type="NCBI Taxonomy" id="311494"/>
    <lineage>
        <taxon>Eukaryota</taxon>
        <taxon>Sar</taxon>
        <taxon>Alveolata</taxon>
        <taxon>Dinophyceae</taxon>
        <taxon>Gonyaulacales</taxon>
        <taxon>Pyrocystaceae</taxon>
        <taxon>Alexandrium</taxon>
    </lineage>
</organism>
<feature type="compositionally biased region" description="Low complexity" evidence="4">
    <location>
        <begin position="44"/>
        <end position="54"/>
    </location>
</feature>
<accession>A0A7S4PRY6</accession>
<dbReference type="Gene3D" id="2.130.10.10">
    <property type="entry name" value="YVTN repeat-like/Quinoprotein amine dehydrogenase"/>
    <property type="match status" value="2"/>
</dbReference>
<dbReference type="InterPro" id="IPR019775">
    <property type="entry name" value="WD40_repeat_CS"/>
</dbReference>
<feature type="repeat" description="WD" evidence="3">
    <location>
        <begin position="447"/>
        <end position="489"/>
    </location>
</feature>
<evidence type="ECO:0000256" key="4">
    <source>
        <dbReference type="SAM" id="MobiDB-lite"/>
    </source>
</evidence>
<protein>
    <recommendedName>
        <fullName evidence="6">Anaphase-promoting complex subunit 4 WD40 domain-containing protein</fullName>
    </recommendedName>
</protein>
<name>A0A7S4PRY6_9DINO</name>
<dbReference type="InterPro" id="IPR001680">
    <property type="entry name" value="WD40_rpt"/>
</dbReference>
<feature type="compositionally biased region" description="Basic and acidic residues" evidence="4">
    <location>
        <begin position="62"/>
        <end position="103"/>
    </location>
</feature>
<dbReference type="PROSITE" id="PS00678">
    <property type="entry name" value="WD_REPEATS_1"/>
    <property type="match status" value="1"/>
</dbReference>
<feature type="region of interest" description="Disordered" evidence="4">
    <location>
        <begin position="35"/>
        <end position="108"/>
    </location>
</feature>
<dbReference type="InterPro" id="IPR020472">
    <property type="entry name" value="WD40_PAC1"/>
</dbReference>
<reference evidence="5" key="1">
    <citation type="submission" date="2021-01" db="EMBL/GenBank/DDBJ databases">
        <authorList>
            <person name="Corre E."/>
            <person name="Pelletier E."/>
            <person name="Niang G."/>
            <person name="Scheremetjew M."/>
            <person name="Finn R."/>
            <person name="Kale V."/>
            <person name="Holt S."/>
            <person name="Cochrane G."/>
            <person name="Meng A."/>
            <person name="Brown T."/>
            <person name="Cohen L."/>
        </authorList>
    </citation>
    <scope>NUCLEOTIDE SEQUENCE</scope>
    <source>
        <strain evidence="5">CCMP3105</strain>
    </source>
</reference>
<feature type="repeat" description="WD" evidence="3">
    <location>
        <begin position="363"/>
        <end position="406"/>
    </location>
</feature>
<dbReference type="InterPro" id="IPR015943">
    <property type="entry name" value="WD40/YVTN_repeat-like_dom_sf"/>
</dbReference>
<feature type="repeat" description="WD" evidence="3">
    <location>
        <begin position="407"/>
        <end position="437"/>
    </location>
</feature>
<dbReference type="PROSITE" id="PS50082">
    <property type="entry name" value="WD_REPEATS_2"/>
    <property type="match status" value="4"/>
</dbReference>
<dbReference type="SUPFAM" id="SSF50978">
    <property type="entry name" value="WD40 repeat-like"/>
    <property type="match status" value="1"/>
</dbReference>
<dbReference type="EMBL" id="HBNR01000427">
    <property type="protein sequence ID" value="CAE4560711.1"/>
    <property type="molecule type" value="Transcribed_RNA"/>
</dbReference>
<evidence type="ECO:0000256" key="1">
    <source>
        <dbReference type="ARBA" id="ARBA00022574"/>
    </source>
</evidence>
<evidence type="ECO:0000256" key="2">
    <source>
        <dbReference type="ARBA" id="ARBA00022737"/>
    </source>
</evidence>